<keyword evidence="3" id="KW-1185">Reference proteome</keyword>
<evidence type="ECO:0000313" key="3">
    <source>
        <dbReference type="Proteomes" id="UP000777440"/>
    </source>
</evidence>
<dbReference type="CDD" id="cd00761">
    <property type="entry name" value="Glyco_tranf_GTA_type"/>
    <property type="match status" value="1"/>
</dbReference>
<comment type="caution">
    <text evidence="2">The sequence shown here is derived from an EMBL/GenBank/DDBJ whole genome shotgun (WGS) entry which is preliminary data.</text>
</comment>
<dbReference type="PANTHER" id="PTHR22916">
    <property type="entry name" value="GLYCOSYLTRANSFERASE"/>
    <property type="match status" value="1"/>
</dbReference>
<protein>
    <submittedName>
        <fullName evidence="2">Glycosyltransferase family 2 protein</fullName>
    </submittedName>
</protein>
<gene>
    <name evidence="2" type="ORF">JNB61_13495</name>
</gene>
<name>A0ABS7I1V8_9MICO</name>
<dbReference type="Proteomes" id="UP000777440">
    <property type="component" value="Unassembled WGS sequence"/>
</dbReference>
<dbReference type="SUPFAM" id="SSF53448">
    <property type="entry name" value="Nucleotide-diphospho-sugar transferases"/>
    <property type="match status" value="1"/>
</dbReference>
<sequence length="317" mass="34140">MPPAVTVIVPGYDVALYAAEALDSLRAQTRGDWVAILVDDASTDETGALFDAAASADERFQVVHHREQSGLGAARNTALELVRTPFVGFLDADDRLTPTALERLVGTVAASGSDFAVGAYVRLRPDSAGGYEAGSVQPWVAAATDPARVGTTLEQHPDASGNIVAWSKVSRADLWRRTGLRFPVGKAYEDQIVAQQMYTRARAFDVIPDVVVQWRERADGSSITQHKGELPVLRDYLEALAGGIEVLDAAGQPRAAASRVRLILAMDLPPLVDLARDHVDDAYRRELGAFARTLWSRSDGLRLSDPAATALAAARLW</sequence>
<proteinExistence type="predicted"/>
<dbReference type="Pfam" id="PF00535">
    <property type="entry name" value="Glycos_transf_2"/>
    <property type="match status" value="1"/>
</dbReference>
<evidence type="ECO:0000259" key="1">
    <source>
        <dbReference type="Pfam" id="PF00535"/>
    </source>
</evidence>
<organism evidence="2 3">
    <name type="scientific">Microbacterium ureisolvens</name>
    <dbReference type="NCBI Taxonomy" id="2781186"/>
    <lineage>
        <taxon>Bacteria</taxon>
        <taxon>Bacillati</taxon>
        <taxon>Actinomycetota</taxon>
        <taxon>Actinomycetes</taxon>
        <taxon>Micrococcales</taxon>
        <taxon>Microbacteriaceae</taxon>
        <taxon>Microbacterium</taxon>
    </lineage>
</organism>
<feature type="domain" description="Glycosyltransferase 2-like" evidence="1">
    <location>
        <begin position="6"/>
        <end position="123"/>
    </location>
</feature>
<dbReference type="EMBL" id="JAEUAX010000007">
    <property type="protein sequence ID" value="MBW9110791.1"/>
    <property type="molecule type" value="Genomic_DNA"/>
</dbReference>
<dbReference type="PANTHER" id="PTHR22916:SF3">
    <property type="entry name" value="UDP-GLCNAC:BETAGAL BETA-1,3-N-ACETYLGLUCOSAMINYLTRANSFERASE-LIKE PROTEIN 1"/>
    <property type="match status" value="1"/>
</dbReference>
<reference evidence="2 3" key="1">
    <citation type="journal article" date="2021" name="MBio">
        <title>Poor Competitiveness of Bradyrhizobium in Pigeon Pea Root Colonization in Indian Soils.</title>
        <authorList>
            <person name="Chalasani D."/>
            <person name="Basu A."/>
            <person name="Pullabhotla S.V.S.R.N."/>
            <person name="Jorrin B."/>
            <person name="Neal A.L."/>
            <person name="Poole P.S."/>
            <person name="Podile A.R."/>
            <person name="Tkacz A."/>
        </authorList>
    </citation>
    <scope>NUCLEOTIDE SEQUENCE [LARGE SCALE GENOMIC DNA]</scope>
    <source>
        <strain evidence="2 3">HU12</strain>
    </source>
</reference>
<accession>A0ABS7I1V8</accession>
<dbReference type="InterPro" id="IPR029044">
    <property type="entry name" value="Nucleotide-diphossugar_trans"/>
</dbReference>
<dbReference type="RefSeq" id="WP_220339966.1">
    <property type="nucleotide sequence ID" value="NZ_JAEUAX010000007.1"/>
</dbReference>
<evidence type="ECO:0000313" key="2">
    <source>
        <dbReference type="EMBL" id="MBW9110791.1"/>
    </source>
</evidence>
<dbReference type="Gene3D" id="3.90.550.10">
    <property type="entry name" value="Spore Coat Polysaccharide Biosynthesis Protein SpsA, Chain A"/>
    <property type="match status" value="1"/>
</dbReference>
<dbReference type="InterPro" id="IPR001173">
    <property type="entry name" value="Glyco_trans_2-like"/>
</dbReference>